<dbReference type="SMART" id="SM00471">
    <property type="entry name" value="HDc"/>
    <property type="match status" value="1"/>
</dbReference>
<dbReference type="CDD" id="cd00077">
    <property type="entry name" value="HDc"/>
    <property type="match status" value="1"/>
</dbReference>
<dbReference type="PROSITE" id="PS51831">
    <property type="entry name" value="HD"/>
    <property type="match status" value="1"/>
</dbReference>
<sequence>MMGRLQEEKVFKDPVHRYVHVRDTLIWNLINAREFQRLRRIRQLGTSYVTFHGAEHSRFNHSLGVYEIMRRILSNFSRRSNFVITEEERLLCLSAALLHDIGHGPFSHSFEKVFHTDHEEWTQRILTGNTQVNAVLRRVSDDFPEKVAQMIGKTYPNKLLVSLISSQIDADRMDYLLRDSYYTGTSYGSFDLERVLRVLKPYEDKVVIKHTGMHAVEDYIAARYQMYWQVYFHRVTRSAEVILRNIFARVRYLHESGYSFVHNPKRFMPLFSGTMTIEEYIALDEATVLYYMSEWSEEADEVLRDLCHRFMDRRLFKYVEHDENADNPQEMQELKNLFAAIGIDPDYYLGVDSPSDLPYDVYRSGEEGERTPIYLLMPDGDLKELSRCSVIVEAISGKRRYDHKLYFPLDFLEDGTRDQAIVQEIKRRLCI</sequence>
<dbReference type="GO" id="GO:0008832">
    <property type="term" value="F:dGTPase activity"/>
    <property type="evidence" value="ECO:0007669"/>
    <property type="project" value="TreeGrafter"/>
</dbReference>
<accession>A0A0U5AWQ1</accession>
<dbReference type="KEGG" id="asoc:CB4_00543"/>
<dbReference type="Pfam" id="PF19276">
    <property type="entry name" value="HD_assoc_2"/>
    <property type="match status" value="1"/>
</dbReference>
<proteinExistence type="predicted"/>
<dbReference type="SUPFAM" id="SSF109604">
    <property type="entry name" value="HD-domain/PDEase-like"/>
    <property type="match status" value="1"/>
</dbReference>
<dbReference type="InterPro" id="IPR050135">
    <property type="entry name" value="dGTPase-like"/>
</dbReference>
<evidence type="ECO:0000313" key="2">
    <source>
        <dbReference type="Proteomes" id="UP000217696"/>
    </source>
</evidence>
<dbReference type="FunFam" id="1.10.3210.10:FF:000014">
    <property type="entry name" value="HD domain-containing protein"/>
    <property type="match status" value="1"/>
</dbReference>
<dbReference type="Proteomes" id="UP000217696">
    <property type="component" value="Chromosome"/>
</dbReference>
<dbReference type="GO" id="GO:0006203">
    <property type="term" value="P:dGTP catabolic process"/>
    <property type="evidence" value="ECO:0007669"/>
    <property type="project" value="TreeGrafter"/>
</dbReference>
<keyword evidence="2" id="KW-1185">Reference proteome</keyword>
<evidence type="ECO:0000313" key="1">
    <source>
        <dbReference type="EMBL" id="BAU26416.1"/>
    </source>
</evidence>
<reference evidence="1 2" key="1">
    <citation type="submission" date="2015-12" db="EMBL/GenBank/DDBJ databases">
        <title>Genome sequence of Aneurinibacillus soli.</title>
        <authorList>
            <person name="Lee J.S."/>
            <person name="Lee K.C."/>
            <person name="Kim K.K."/>
            <person name="Lee B.W."/>
        </authorList>
    </citation>
    <scope>NUCLEOTIDE SEQUENCE [LARGE SCALE GENOMIC DNA]</scope>
    <source>
        <strain evidence="1 2">CB4</strain>
    </source>
</reference>
<dbReference type="InterPro" id="IPR045509">
    <property type="entry name" value="HD_assoc_2"/>
</dbReference>
<dbReference type="OrthoDB" id="9803619at2"/>
<dbReference type="AlphaFoldDB" id="A0A0U5AWQ1"/>
<dbReference type="RefSeq" id="WP_096463468.1">
    <property type="nucleotide sequence ID" value="NZ_AP017312.1"/>
</dbReference>
<dbReference type="PANTHER" id="PTHR11373:SF4">
    <property type="entry name" value="DEOXYNUCLEOSIDE TRIPHOSPHATE TRIPHOSPHOHYDROLASE SAMHD1"/>
    <property type="match status" value="1"/>
</dbReference>
<name>A0A0U5AWQ1_9BACL</name>
<dbReference type="Gene3D" id="1.10.3210.10">
    <property type="entry name" value="Hypothetical protein af1432"/>
    <property type="match status" value="1"/>
</dbReference>
<organism evidence="1 2">
    <name type="scientific">Aneurinibacillus soli</name>
    <dbReference type="NCBI Taxonomy" id="1500254"/>
    <lineage>
        <taxon>Bacteria</taxon>
        <taxon>Bacillati</taxon>
        <taxon>Bacillota</taxon>
        <taxon>Bacilli</taxon>
        <taxon>Bacillales</taxon>
        <taxon>Paenibacillaceae</taxon>
        <taxon>Aneurinibacillus group</taxon>
        <taxon>Aneurinibacillus</taxon>
    </lineage>
</organism>
<dbReference type="InterPro" id="IPR006674">
    <property type="entry name" value="HD_domain"/>
</dbReference>
<keyword evidence="1" id="KW-0378">Hydrolase</keyword>
<dbReference type="Pfam" id="PF01966">
    <property type="entry name" value="HD"/>
    <property type="match status" value="1"/>
</dbReference>
<gene>
    <name evidence="1" type="ORF">CB4_00543</name>
</gene>
<protein>
    <submittedName>
        <fullName evidence="1">Deoxyguanosinetriphosphate triphosphohydrolase-like protein</fullName>
    </submittedName>
</protein>
<dbReference type="InterPro" id="IPR003607">
    <property type="entry name" value="HD/PDEase_dom"/>
</dbReference>
<dbReference type="EMBL" id="AP017312">
    <property type="protein sequence ID" value="BAU26416.1"/>
    <property type="molecule type" value="Genomic_DNA"/>
</dbReference>
<dbReference type="PANTHER" id="PTHR11373">
    <property type="entry name" value="DEOXYNUCLEOSIDE TRIPHOSPHATE TRIPHOSPHOHYDROLASE"/>
    <property type="match status" value="1"/>
</dbReference>